<comment type="caution">
    <text evidence="4">The sequence shown here is derived from an EMBL/GenBank/DDBJ whole genome shotgun (WGS) entry which is preliminary data.</text>
</comment>
<organism evidence="4 5">
    <name type="scientific">Fusarium sarcochroum</name>
    <dbReference type="NCBI Taxonomy" id="1208366"/>
    <lineage>
        <taxon>Eukaryota</taxon>
        <taxon>Fungi</taxon>
        <taxon>Dikarya</taxon>
        <taxon>Ascomycota</taxon>
        <taxon>Pezizomycotina</taxon>
        <taxon>Sordariomycetes</taxon>
        <taxon>Hypocreomycetidae</taxon>
        <taxon>Hypocreales</taxon>
        <taxon>Nectriaceae</taxon>
        <taxon>Fusarium</taxon>
        <taxon>Fusarium lateritium species complex</taxon>
    </lineage>
</organism>
<dbReference type="EMBL" id="JABEXW010000165">
    <property type="protein sequence ID" value="KAF4969326.1"/>
    <property type="molecule type" value="Genomic_DNA"/>
</dbReference>
<protein>
    <recommendedName>
        <fullName evidence="3">Nephrocystin 3-like N-terminal domain-containing protein</fullName>
    </recommendedName>
</protein>
<feature type="repeat" description="ANK" evidence="2">
    <location>
        <begin position="952"/>
        <end position="984"/>
    </location>
</feature>
<dbReference type="Pfam" id="PF24883">
    <property type="entry name" value="NPHP3_N"/>
    <property type="match status" value="1"/>
</dbReference>
<sequence length="1211" mass="136192">MADPLSMSASIAGLVSLADTLFRHLYKFGRTAAGAKEEIQILAANINGFSSVLRSLEALANELEAEGQSFEPTLQAHHLSDCQVLLQKIEKKTSKALDSFNKKVRFESAARQLKWPFSASDTRDLTQQLSHCKENINLATSADTMRSLQLLLSKQTEQESQLNKMGHGLAEIKIQTKILMDDRKERTLNFFMRPDNNPQVNLSQSIKLRQPATGEWLTRSYALTEWLQAPGSRLWLRGIPGCGKTVLAGAIIQQALTRSALSTDVAVAFVFCDYKNPETLTSINILGAIATQLALQRDDLFDLLQNYYTELCPARALDRPPDPDELARVISSMCDLLSQTIIVVDGLDECGENMPQALESISDLADLTSTSTIAILSRDEVEIRQILQDDFQQIVIEAHIEDLDIYVRAEIERRIRTKQLDIRSTRIKDEIQKELVSRAHGMFRWVVCQLDYLSGLVTDTDRQLALKELPPTLFKSYLRLLQRVNQRPPRVRKMVLKCLQFIAYFPFPLPIDALCQAVSTPERIGSRMNEENTISEREIALCCSSLIRKSADGDFFEFAHFSVREFLQDETLLKTAELGQYRLDKSASQSNLALECLRFVQLSNFDHELLNSFRNSELECISPYPFHTFASISWIMLTREGFNNEPLLDAAKSLFSSKGSSSFQLWISAVLQNMVAMDRIYMPATYKECVEKVQIHAMDNLPEPLQIAAALNLPEICLFILDEVDHSAIESDLGRALFLAQVSFLNWFETNTGYFPVRDSRWFNSIFPTPVRRNNTITCLESTGATCLEVAGRSHQKDANPQKGHSRFLTIAIIGCHLKDFAPVTTLLEQGFIPTAVDISEFTDYLETWSNCDDCNELSAPLLSLLKALSSLSLYQHDWGFDFGRDIWAVAVGLKFEFTKNPSNTDSRISLSEGALVATALSAIYDDDVDNLRVYLKDSRTSLERQYTVKHVSGSLLHHAVGADAVGCVRFLLESGSNSNLQNQAGRTPILYCDVRSDGAILKLLVSHGASLSAETKDKSTLWHLFAVSDFWDLPCLETLFNIDPETSGTLLLKGNEKGWTPLELALWKLRIAKNHDTEKSWEKRALIYIDYCQKVPNFWETHEPVFPMATQSGSLAIVQRFMEMGIKPDPVRDGQPTVLHQLGASASPAWVETLKRAYSGGIQHRFEDRLPLEFYIERSVEGGHTPSLKIIESLMDAGVSELEDKEQRVS</sequence>
<evidence type="ECO:0000313" key="4">
    <source>
        <dbReference type="EMBL" id="KAF4969326.1"/>
    </source>
</evidence>
<dbReference type="OrthoDB" id="194358at2759"/>
<feature type="domain" description="Nephrocystin 3-like N-terminal" evidence="3">
    <location>
        <begin position="213"/>
        <end position="378"/>
    </location>
</feature>
<proteinExistence type="predicted"/>
<reference evidence="4" key="1">
    <citation type="journal article" date="2020" name="BMC Genomics">
        <title>Correction to: Identification and distribution of gene clusters required for synthesis of sphingolipid metabolism inhibitors in diverse species of the filamentous fungus Fusarium.</title>
        <authorList>
            <person name="Kim H.S."/>
            <person name="Lohmar J.M."/>
            <person name="Busman M."/>
            <person name="Brown D.W."/>
            <person name="Naumann T.A."/>
            <person name="Divon H.H."/>
            <person name="Lysoe E."/>
            <person name="Uhlig S."/>
            <person name="Proctor R.H."/>
        </authorList>
    </citation>
    <scope>NUCLEOTIDE SEQUENCE</scope>
    <source>
        <strain evidence="4">NRRL 20472</strain>
    </source>
</reference>
<keyword evidence="5" id="KW-1185">Reference proteome</keyword>
<dbReference type="InterPro" id="IPR027417">
    <property type="entry name" value="P-loop_NTPase"/>
</dbReference>
<dbReference type="AlphaFoldDB" id="A0A8H4U3X6"/>
<dbReference type="Gene3D" id="3.40.50.300">
    <property type="entry name" value="P-loop containing nucleotide triphosphate hydrolases"/>
    <property type="match status" value="1"/>
</dbReference>
<dbReference type="Gene3D" id="1.25.40.20">
    <property type="entry name" value="Ankyrin repeat-containing domain"/>
    <property type="match status" value="1"/>
</dbReference>
<evidence type="ECO:0000259" key="3">
    <source>
        <dbReference type="Pfam" id="PF24883"/>
    </source>
</evidence>
<dbReference type="Proteomes" id="UP000622797">
    <property type="component" value="Unassembled WGS sequence"/>
</dbReference>
<dbReference type="InterPro" id="IPR002110">
    <property type="entry name" value="Ankyrin_rpt"/>
</dbReference>
<evidence type="ECO:0000256" key="2">
    <source>
        <dbReference type="PROSITE-ProRule" id="PRU00023"/>
    </source>
</evidence>
<gene>
    <name evidence="4" type="ORF">FSARC_3400</name>
</gene>
<keyword evidence="2" id="KW-0040">ANK repeat</keyword>
<dbReference type="InterPro" id="IPR056884">
    <property type="entry name" value="NPHP3-like_N"/>
</dbReference>
<dbReference type="SUPFAM" id="SSF52540">
    <property type="entry name" value="P-loop containing nucleoside triphosphate hydrolases"/>
    <property type="match status" value="1"/>
</dbReference>
<dbReference type="SUPFAM" id="SSF48403">
    <property type="entry name" value="Ankyrin repeat"/>
    <property type="match status" value="1"/>
</dbReference>
<accession>A0A8H4U3X6</accession>
<evidence type="ECO:0000313" key="5">
    <source>
        <dbReference type="Proteomes" id="UP000622797"/>
    </source>
</evidence>
<evidence type="ECO:0000256" key="1">
    <source>
        <dbReference type="ARBA" id="ARBA00022737"/>
    </source>
</evidence>
<dbReference type="InterPro" id="IPR036770">
    <property type="entry name" value="Ankyrin_rpt-contain_sf"/>
</dbReference>
<name>A0A8H4U3X6_9HYPO</name>
<dbReference type="PANTHER" id="PTHR10039">
    <property type="entry name" value="AMELOGENIN"/>
    <property type="match status" value="1"/>
</dbReference>
<reference evidence="4" key="2">
    <citation type="submission" date="2020-05" db="EMBL/GenBank/DDBJ databases">
        <authorList>
            <person name="Kim H.-S."/>
            <person name="Proctor R.H."/>
            <person name="Brown D.W."/>
        </authorList>
    </citation>
    <scope>NUCLEOTIDE SEQUENCE</scope>
    <source>
        <strain evidence="4">NRRL 20472</strain>
    </source>
</reference>
<dbReference type="PANTHER" id="PTHR10039:SF15">
    <property type="entry name" value="NACHT DOMAIN-CONTAINING PROTEIN"/>
    <property type="match status" value="1"/>
</dbReference>
<dbReference type="PROSITE" id="PS50088">
    <property type="entry name" value="ANK_REPEAT"/>
    <property type="match status" value="1"/>
</dbReference>
<keyword evidence="1" id="KW-0677">Repeat</keyword>